<feature type="transmembrane region" description="Helical" evidence="1">
    <location>
        <begin position="26"/>
        <end position="48"/>
    </location>
</feature>
<keyword evidence="1" id="KW-0812">Transmembrane</keyword>
<feature type="transmembrane region" description="Helical" evidence="1">
    <location>
        <begin position="160"/>
        <end position="182"/>
    </location>
</feature>
<name>A0A137Z7S8_9ACTN</name>
<keyword evidence="1" id="KW-1133">Transmembrane helix</keyword>
<evidence type="ECO:0000256" key="1">
    <source>
        <dbReference type="SAM" id="Phobius"/>
    </source>
</evidence>
<proteinExistence type="predicted"/>
<feature type="transmembrane region" description="Helical" evidence="1">
    <location>
        <begin position="351"/>
        <end position="380"/>
    </location>
</feature>
<feature type="transmembrane region" description="Helical" evidence="1">
    <location>
        <begin position="401"/>
        <end position="420"/>
    </location>
</feature>
<keyword evidence="3" id="KW-1185">Reference proteome</keyword>
<feature type="transmembrane region" description="Helical" evidence="1">
    <location>
        <begin position="216"/>
        <end position="238"/>
    </location>
</feature>
<accession>A0A137Z7S8</accession>
<evidence type="ECO:0000313" key="3">
    <source>
        <dbReference type="Proteomes" id="UP000070409"/>
    </source>
</evidence>
<dbReference type="EMBL" id="LSRE01000033">
    <property type="protein sequence ID" value="KXO94242.1"/>
    <property type="molecule type" value="Genomic_DNA"/>
</dbReference>
<organism evidence="2 3">
    <name type="scientific">Tsukamurella pseudospumae</name>
    <dbReference type="NCBI Taxonomy" id="239498"/>
    <lineage>
        <taxon>Bacteria</taxon>
        <taxon>Bacillati</taxon>
        <taxon>Actinomycetota</taxon>
        <taxon>Actinomycetes</taxon>
        <taxon>Mycobacteriales</taxon>
        <taxon>Tsukamurellaceae</taxon>
        <taxon>Tsukamurella</taxon>
    </lineage>
</organism>
<comment type="caution">
    <text evidence="2">The sequence shown here is derived from an EMBL/GenBank/DDBJ whole genome shotgun (WGS) entry which is preliminary data.</text>
</comment>
<dbReference type="PANTHER" id="PTHR34219:SF1">
    <property type="entry name" value="PEPSY DOMAIN-CONTAINING PROTEIN"/>
    <property type="match status" value="1"/>
</dbReference>
<dbReference type="PANTHER" id="PTHR34219">
    <property type="entry name" value="IRON-REGULATED INNER MEMBRANE PROTEIN-RELATED"/>
    <property type="match status" value="1"/>
</dbReference>
<sequence length="450" mass="48918">MPTSPRRPRRPPLAAQIQALLARLHFYGGLLVAPFILLAALTGGLYAMSPSIESFVYRSVLEVPASAEQVPLQAQILAAQQTHPDLTVAQIWPSDRPGDPTRILFNDPGIEADEQRAVFVDPGTGRVIGDLPSYSGLGELPLRRWVSGLHENLHLGEPGFVYSELAASWLWFLVLGGTFLWWRSVRRRKRKLRGPIPRMLRGLPSKKGSRLRAMNLHAITGSVVAVVLIGLSLTGITWSNTAGKSVNTIVAEMNWKATPIATKVSAAETVPLDTAGQATRVLQTARAEGLTGPLRLYPPTAMDGGWKASELWVPGRVASDQISVAGATGRTIARQDFGDLPTFSKLSSWGIYLHMGTMFGLPLQITLLAVAMAIVAIVVLGYRMWWKRRPTRGGMGTALGTWKAVGWPVRIGALVIALPIGWLLPYWAFSLALFIAIDAAIQVSKRPKLS</sequence>
<evidence type="ECO:0008006" key="4">
    <source>
        <dbReference type="Google" id="ProtNLM"/>
    </source>
</evidence>
<keyword evidence="1" id="KW-0472">Membrane</keyword>
<dbReference type="InterPro" id="IPR005625">
    <property type="entry name" value="PepSY-ass_TM"/>
</dbReference>
<evidence type="ECO:0000313" key="2">
    <source>
        <dbReference type="EMBL" id="KXO94242.1"/>
    </source>
</evidence>
<dbReference type="Pfam" id="PF03929">
    <property type="entry name" value="PepSY_TM"/>
    <property type="match status" value="1"/>
</dbReference>
<reference evidence="2 3" key="1">
    <citation type="submission" date="2016-02" db="EMBL/GenBank/DDBJ databases">
        <authorList>
            <person name="Teng J.L."/>
            <person name="Tang Y."/>
            <person name="Huang Y."/>
            <person name="Guo F."/>
            <person name="Wei W."/>
            <person name="Chen J.H."/>
            <person name="Wong S.Y."/>
            <person name="Lau S.K."/>
            <person name="Woo P.C."/>
        </authorList>
    </citation>
    <scope>NUCLEOTIDE SEQUENCE [LARGE SCALE GENOMIC DNA]</scope>
    <source>
        <strain evidence="2 3">JCM 13375</strain>
    </source>
</reference>
<gene>
    <name evidence="2" type="ORF">AXK61_23935</name>
</gene>
<dbReference type="Proteomes" id="UP000070409">
    <property type="component" value="Unassembled WGS sequence"/>
</dbReference>
<protein>
    <recommendedName>
        <fullName evidence="4">Peptidase</fullName>
    </recommendedName>
</protein>